<dbReference type="PANTHER" id="PTHR30619:SF1">
    <property type="entry name" value="RECOMBINATION PROTEIN 2"/>
    <property type="match status" value="1"/>
</dbReference>
<reference evidence="9 10" key="1">
    <citation type="submission" date="2016-02" db="EMBL/GenBank/DDBJ databases">
        <title>Ulvibacter sp. LPB0005, isolated from Thais luteostoma.</title>
        <authorList>
            <person name="Shin S.-K."/>
            <person name="Yi H."/>
        </authorList>
    </citation>
    <scope>NUCLEOTIDE SEQUENCE [LARGE SCALE GENOMIC DNA]</scope>
    <source>
        <strain evidence="9 10">LPB0005</strain>
    </source>
</reference>
<dbReference type="STRING" id="1763537.ULVI_03440"/>
<evidence type="ECO:0000256" key="2">
    <source>
        <dbReference type="ARBA" id="ARBA00022475"/>
    </source>
</evidence>
<feature type="transmembrane region" description="Helical" evidence="6">
    <location>
        <begin position="7"/>
        <end position="28"/>
    </location>
</feature>
<evidence type="ECO:0000259" key="7">
    <source>
        <dbReference type="Pfam" id="PF03772"/>
    </source>
</evidence>
<feature type="transmembrane region" description="Helical" evidence="6">
    <location>
        <begin position="518"/>
        <end position="534"/>
    </location>
</feature>
<dbReference type="GO" id="GO:0005886">
    <property type="term" value="C:plasma membrane"/>
    <property type="evidence" value="ECO:0007669"/>
    <property type="project" value="UniProtKB-SubCell"/>
</dbReference>
<dbReference type="EMBL" id="LRXL01000026">
    <property type="protein sequence ID" value="OAB79808.1"/>
    <property type="molecule type" value="Genomic_DNA"/>
</dbReference>
<dbReference type="InterPro" id="IPR004477">
    <property type="entry name" value="ComEC_N"/>
</dbReference>
<feature type="transmembrane region" description="Helical" evidence="6">
    <location>
        <begin position="396"/>
        <end position="419"/>
    </location>
</feature>
<feature type="transmembrane region" description="Helical" evidence="6">
    <location>
        <begin position="259"/>
        <end position="285"/>
    </location>
</feature>
<feature type="transmembrane region" description="Helical" evidence="6">
    <location>
        <begin position="60"/>
        <end position="79"/>
    </location>
</feature>
<keyword evidence="3 6" id="KW-0812">Transmembrane</keyword>
<comment type="caution">
    <text evidence="9">The sequence shown here is derived from an EMBL/GenBank/DDBJ whole genome shotgun (WGS) entry which is preliminary data.</text>
</comment>
<evidence type="ECO:0000256" key="4">
    <source>
        <dbReference type="ARBA" id="ARBA00022989"/>
    </source>
</evidence>
<feature type="transmembrane region" description="Helical" evidence="6">
    <location>
        <begin position="460"/>
        <end position="479"/>
    </location>
</feature>
<dbReference type="Proteomes" id="UP000077013">
    <property type="component" value="Unassembled WGS sequence"/>
</dbReference>
<organism evidence="9 10">
    <name type="scientific">Cochleicola gelatinilyticus</name>
    <dbReference type="NCBI Taxonomy" id="1763537"/>
    <lineage>
        <taxon>Bacteria</taxon>
        <taxon>Pseudomonadati</taxon>
        <taxon>Bacteroidota</taxon>
        <taxon>Flavobacteriia</taxon>
        <taxon>Flavobacteriales</taxon>
        <taxon>Flavobacteriaceae</taxon>
        <taxon>Cochleicola</taxon>
    </lineage>
</organism>
<gene>
    <name evidence="9" type="ORF">ULVI_03440</name>
</gene>
<evidence type="ECO:0000259" key="8">
    <source>
        <dbReference type="Pfam" id="PF13567"/>
    </source>
</evidence>
<dbReference type="InterPro" id="IPR052159">
    <property type="entry name" value="Competence_DNA_uptake"/>
</dbReference>
<keyword evidence="2" id="KW-1003">Cell membrane</keyword>
<evidence type="ECO:0000313" key="9">
    <source>
        <dbReference type="EMBL" id="OAB79808.1"/>
    </source>
</evidence>
<feature type="transmembrane region" description="Helical" evidence="6">
    <location>
        <begin position="368"/>
        <end position="384"/>
    </location>
</feature>
<keyword evidence="5 6" id="KW-0472">Membrane</keyword>
<evidence type="ECO:0000256" key="6">
    <source>
        <dbReference type="SAM" id="Phobius"/>
    </source>
</evidence>
<dbReference type="OrthoDB" id="9761531at2"/>
<evidence type="ECO:0000256" key="1">
    <source>
        <dbReference type="ARBA" id="ARBA00004651"/>
    </source>
</evidence>
<feature type="domain" description="DUF4131" evidence="8">
    <location>
        <begin position="31"/>
        <end position="201"/>
    </location>
</feature>
<dbReference type="AlphaFoldDB" id="A0A167IM12"/>
<comment type="subcellular location">
    <subcellularLocation>
        <location evidence="1">Cell membrane</location>
        <topology evidence="1">Multi-pass membrane protein</topology>
    </subcellularLocation>
</comment>
<protein>
    <recommendedName>
        <fullName evidence="11">Competence protein</fullName>
    </recommendedName>
</protein>
<accession>A0A167IM12</accession>
<evidence type="ECO:0000256" key="3">
    <source>
        <dbReference type="ARBA" id="ARBA00022692"/>
    </source>
</evidence>
<feature type="transmembrane region" description="Helical" evidence="6">
    <location>
        <begin position="297"/>
        <end position="313"/>
    </location>
</feature>
<keyword evidence="4 6" id="KW-1133">Transmembrane helix</keyword>
<feature type="transmembrane region" description="Helical" evidence="6">
    <location>
        <begin position="34"/>
        <end position="53"/>
    </location>
</feature>
<evidence type="ECO:0000256" key="5">
    <source>
        <dbReference type="ARBA" id="ARBA00023136"/>
    </source>
</evidence>
<evidence type="ECO:0000313" key="10">
    <source>
        <dbReference type="Proteomes" id="UP000077013"/>
    </source>
</evidence>
<dbReference type="NCBIfam" id="TIGR00360">
    <property type="entry name" value="ComEC_N-term"/>
    <property type="match status" value="1"/>
</dbReference>
<feature type="domain" description="ComEC/Rec2-related protein" evidence="7">
    <location>
        <begin position="243"/>
        <end position="508"/>
    </location>
</feature>
<dbReference type="InterPro" id="IPR025405">
    <property type="entry name" value="DUF4131"/>
</dbReference>
<proteinExistence type="predicted"/>
<evidence type="ECO:0008006" key="11">
    <source>
        <dbReference type="Google" id="ProtNLM"/>
    </source>
</evidence>
<feature type="transmembrane region" description="Helical" evidence="6">
    <location>
        <begin position="425"/>
        <end position="453"/>
    </location>
</feature>
<keyword evidence="10" id="KW-1185">Reference proteome</keyword>
<dbReference type="Pfam" id="PF03772">
    <property type="entry name" value="Competence"/>
    <property type="match status" value="1"/>
</dbReference>
<name>A0A167IM12_9FLAO</name>
<dbReference type="Pfam" id="PF13567">
    <property type="entry name" value="DUF4131"/>
    <property type="match status" value="1"/>
</dbReference>
<sequence>MPTMQFINTAIVKFSVFLTLGILTGHYFSSPNTWVVFAIPILFIVLFFFWWIARRQLIQHIYFGIFSYACFFGIGYFHYHLRLPEFQPKHFSQHLIENASRSSEASSTLLQLKIIETLKPNRYSQKYIAQVIVTNKQSTQGKVLLSIKQDTVPYLLLADAIILVPVKVKALTKPLNPFQFNYGAYLRTLGISHQVSIESASILKQRKGSFSLRGQASKFRLYLIKQLKKTPISEDARGILQALVLGEKSDISEDLRSDYAAAGAIHILAVSGLHVGILYAILFFISNPLRRIRFGKGVQISVIILCLWGFAFITGLSPSVTRAVTMFTFFALAKTLDRPTQTINTLFLSYFVLLAINPLWLFQVGFQLSYLAVLFIVLVHPLLKRFYQPRFYLDRLLWNIFTVSIAAQLGVLPLTLYYFHQFPSLFFITSLVILPFLGFILCFGIIVVVLAAFELLFEKLAIWYSTLIEYMNKVISIIAHQEHFIFTDISFPGTYVIAFYLLITSLIAIGYRITYYRIQLCLFSTIIVLGVLIFEKYSSASNSLIIFHKHAKTLIAYKSGDKLKVFSSDTMLQKNLNPVKDYRIEAFISRYSEEPLPKQFQYNNMHVQVIDSTGIYLKRIKNSIVLLIDSPKIHLERLIDSLQPKFIIADGSNYNSYVNRWRNTCNIKKLPFYHTGSKGAFIAE</sequence>
<feature type="transmembrane region" description="Helical" evidence="6">
    <location>
        <begin position="491"/>
        <end position="511"/>
    </location>
</feature>
<dbReference type="PANTHER" id="PTHR30619">
    <property type="entry name" value="DNA INTERNALIZATION/COMPETENCE PROTEIN COMEC/REC2"/>
    <property type="match status" value="1"/>
</dbReference>